<protein>
    <submittedName>
        <fullName evidence="2">Uncharacterized protein</fullName>
    </submittedName>
</protein>
<dbReference type="Proteomes" id="UP001345691">
    <property type="component" value="Unassembled WGS sequence"/>
</dbReference>
<evidence type="ECO:0000256" key="1">
    <source>
        <dbReference type="SAM" id="MobiDB-lite"/>
    </source>
</evidence>
<feature type="compositionally biased region" description="Low complexity" evidence="1">
    <location>
        <begin position="193"/>
        <end position="207"/>
    </location>
</feature>
<comment type="caution">
    <text evidence="2">The sequence shown here is derived from an EMBL/GenBank/DDBJ whole genome shotgun (WGS) entry which is preliminary data.</text>
</comment>
<organism evidence="2 3">
    <name type="scientific">Exophiala sideris</name>
    <dbReference type="NCBI Taxonomy" id="1016849"/>
    <lineage>
        <taxon>Eukaryota</taxon>
        <taxon>Fungi</taxon>
        <taxon>Dikarya</taxon>
        <taxon>Ascomycota</taxon>
        <taxon>Pezizomycotina</taxon>
        <taxon>Eurotiomycetes</taxon>
        <taxon>Chaetothyriomycetidae</taxon>
        <taxon>Chaetothyriales</taxon>
        <taxon>Herpotrichiellaceae</taxon>
        <taxon>Exophiala</taxon>
    </lineage>
</organism>
<accession>A0ABR0JD26</accession>
<feature type="compositionally biased region" description="Basic and acidic residues" evidence="1">
    <location>
        <begin position="238"/>
        <end position="247"/>
    </location>
</feature>
<gene>
    <name evidence="2" type="ORF">LTR69_004930</name>
</gene>
<feature type="compositionally biased region" description="Basic and acidic residues" evidence="1">
    <location>
        <begin position="481"/>
        <end position="492"/>
    </location>
</feature>
<dbReference type="EMBL" id="JAVRRF010000009">
    <property type="protein sequence ID" value="KAK5061748.1"/>
    <property type="molecule type" value="Genomic_DNA"/>
</dbReference>
<evidence type="ECO:0000313" key="2">
    <source>
        <dbReference type="EMBL" id="KAK5061748.1"/>
    </source>
</evidence>
<name>A0ABR0JD26_9EURO</name>
<feature type="compositionally biased region" description="Polar residues" evidence="1">
    <location>
        <begin position="502"/>
        <end position="515"/>
    </location>
</feature>
<proteinExistence type="predicted"/>
<feature type="region of interest" description="Disordered" evidence="1">
    <location>
        <begin position="341"/>
        <end position="445"/>
    </location>
</feature>
<feature type="compositionally biased region" description="Low complexity" evidence="1">
    <location>
        <begin position="349"/>
        <end position="362"/>
    </location>
</feature>
<feature type="region of interest" description="Disordered" evidence="1">
    <location>
        <begin position="481"/>
        <end position="515"/>
    </location>
</feature>
<keyword evidence="3" id="KW-1185">Reference proteome</keyword>
<feature type="region of interest" description="Disordered" evidence="1">
    <location>
        <begin position="193"/>
        <end position="280"/>
    </location>
</feature>
<feature type="compositionally biased region" description="Low complexity" evidence="1">
    <location>
        <begin position="224"/>
        <end position="234"/>
    </location>
</feature>
<evidence type="ECO:0000313" key="3">
    <source>
        <dbReference type="Proteomes" id="UP001345691"/>
    </source>
</evidence>
<feature type="compositionally biased region" description="Polar residues" evidence="1">
    <location>
        <begin position="248"/>
        <end position="257"/>
    </location>
</feature>
<reference evidence="2 3" key="1">
    <citation type="submission" date="2023-08" db="EMBL/GenBank/DDBJ databases">
        <title>Black Yeasts Isolated from many extreme environments.</title>
        <authorList>
            <person name="Coleine C."/>
            <person name="Stajich J.E."/>
            <person name="Selbmann L."/>
        </authorList>
    </citation>
    <scope>NUCLEOTIDE SEQUENCE [LARGE SCALE GENOMIC DNA]</scope>
    <source>
        <strain evidence="2 3">CCFEE 6328</strain>
    </source>
</reference>
<sequence>MAWDKLTKWIIGRGLAEKSDRKKLEREYKDVEEALKLIREVANEPILPLPSLPPSACSSPIPDHRKPRTPPILYSERLPYTRSTSSPAIPSLANHQTPTDLFDDTDYSDLKKNFSCDGAWTFKDQPAVPMPEMVGFGRYRRSVNAPTDWQLERAVRSLHDMKGIVIDHLGDCPPLGMGDDVWRDYRAQHSRASSFASSHSSHSHTAATEYLDKSTGTKVSRGFSASTTSSAASSFRDGGCETRRESNMSKTSTTSPSIEGDPKPRRRSGRMSPFSRHASTASISPLAVISELQEIVSKAPRKLEKPCAFDENGNNESAVASGDDDELQWGDMLELDGGSAAGNLTKGLAQRSSASRSKSNARPNLTRQRTKSPERPRSRASTTRRAVLDRSKTIKPTIRASHVRFHGPRKLSDGNKPVSDNPANQITSEDKNLGNKKPQSADQRNAIIAASPKIMPVAELTPVAEIDSMRDSAQYVADVVPKVEHLPQKQQDRGTGGRLSRKTPSPIKTQKQRPTTVCRIVSASCGNISQSTTSSRTVTG</sequence>